<dbReference type="InterPro" id="IPR040442">
    <property type="entry name" value="Pyrv_kinase-like_dom_sf"/>
</dbReference>
<evidence type="ECO:0000256" key="2">
    <source>
        <dbReference type="ARBA" id="ARBA00022723"/>
    </source>
</evidence>
<sequence>MHPYRSVLFVPAHKPEWVTKAIASGADAVVLDLEDSVPADRKAEARGLVADTVGRAREAGHEVGLFVRPNALDTGLAGTDLEAAVCPGLTGLFVPKVRDRDDVLRWETLVDWFELRNILELRDGLEPSNGAAAGSALELIVPVEMVEAIQNCREIAGASPRVGAMIGPTAEHADIARAVGYRWSREGTETLYLRSRILLACREYGLHALTGLWEDLSDLDGLKAFADYGLQLGFRGQIAIHPSHVATINEVFSPTAEEIEFREGLVAAFEEASARGDGAVRYRGIHIDKAHADTAREWLAHARRVTGRA</sequence>
<dbReference type="GO" id="GO:0008816">
    <property type="term" value="F:citryl-CoA lyase activity"/>
    <property type="evidence" value="ECO:0007669"/>
    <property type="project" value="UniProtKB-EC"/>
</dbReference>
<dbReference type="EC" id="4.1.3.34" evidence="7"/>
<evidence type="ECO:0000256" key="1">
    <source>
        <dbReference type="ARBA" id="ARBA00001946"/>
    </source>
</evidence>
<gene>
    <name evidence="7" type="ORF">FB384_004124</name>
</gene>
<organism evidence="7 8">
    <name type="scientific">Prauserella sediminis</name>
    <dbReference type="NCBI Taxonomy" id="577680"/>
    <lineage>
        <taxon>Bacteria</taxon>
        <taxon>Bacillati</taxon>
        <taxon>Actinomycetota</taxon>
        <taxon>Actinomycetes</taxon>
        <taxon>Pseudonocardiales</taxon>
        <taxon>Pseudonocardiaceae</taxon>
        <taxon>Prauserella</taxon>
        <taxon>Prauserella salsuginis group</taxon>
    </lineage>
</organism>
<feature type="binding site" evidence="5">
    <location>
        <position position="144"/>
    </location>
    <ligand>
        <name>Mg(2+)</name>
        <dbReference type="ChEBI" id="CHEBI:18420"/>
    </ligand>
</feature>
<keyword evidence="8" id="KW-1185">Reference proteome</keyword>
<feature type="binding site" evidence="4">
    <location>
        <position position="68"/>
    </location>
    <ligand>
        <name>substrate</name>
    </ligand>
</feature>
<name>A0A839XXJ2_9PSEU</name>
<protein>
    <submittedName>
        <fullName evidence="7">Citrate lyase subunit beta/citryl-CoA lyase</fullName>
        <ecNumber evidence="7">4.1.3.34</ecNumber>
    </submittedName>
</protein>
<proteinExistence type="predicted"/>
<dbReference type="GO" id="GO:0000287">
    <property type="term" value="F:magnesium ion binding"/>
    <property type="evidence" value="ECO:0007669"/>
    <property type="project" value="TreeGrafter"/>
</dbReference>
<dbReference type="InterPro" id="IPR005000">
    <property type="entry name" value="Aldolase/citrate-lyase_domain"/>
</dbReference>
<keyword evidence="7" id="KW-0456">Lyase</keyword>
<dbReference type="InterPro" id="IPR011206">
    <property type="entry name" value="Citrate_lyase_beta/mcl1/mcl2"/>
</dbReference>
<comment type="caution">
    <text evidence="7">The sequence shown here is derived from an EMBL/GenBank/DDBJ whole genome shotgun (WGS) entry which is preliminary data.</text>
</comment>
<feature type="binding site" evidence="4">
    <location>
        <position position="144"/>
    </location>
    <ligand>
        <name>substrate</name>
    </ligand>
</feature>
<dbReference type="SUPFAM" id="SSF51621">
    <property type="entry name" value="Phosphoenolpyruvate/pyruvate domain"/>
    <property type="match status" value="1"/>
</dbReference>
<comment type="cofactor">
    <cofactor evidence="1">
        <name>Mg(2+)</name>
        <dbReference type="ChEBI" id="CHEBI:18420"/>
    </cofactor>
</comment>
<feature type="binding site" evidence="5">
    <location>
        <position position="174"/>
    </location>
    <ligand>
        <name>Mg(2+)</name>
        <dbReference type="ChEBI" id="CHEBI:18420"/>
    </ligand>
</feature>
<dbReference type="RefSeq" id="WP_183786342.1">
    <property type="nucleotide sequence ID" value="NZ_JACIBS010000002.1"/>
</dbReference>
<keyword evidence="2 5" id="KW-0479">Metal-binding</keyword>
<evidence type="ECO:0000313" key="8">
    <source>
        <dbReference type="Proteomes" id="UP000564573"/>
    </source>
</evidence>
<accession>A0A839XXJ2</accession>
<dbReference type="AlphaFoldDB" id="A0A839XXJ2"/>
<dbReference type="PANTHER" id="PTHR32308">
    <property type="entry name" value="LYASE BETA SUBUNIT, PUTATIVE (AFU_ORTHOLOGUE AFUA_4G13030)-RELATED"/>
    <property type="match status" value="1"/>
</dbReference>
<dbReference type="InterPro" id="IPR015813">
    <property type="entry name" value="Pyrv/PenolPyrv_kinase-like_dom"/>
</dbReference>
<dbReference type="Gene3D" id="3.20.20.60">
    <property type="entry name" value="Phosphoenolpyruvate-binding domains"/>
    <property type="match status" value="1"/>
</dbReference>
<dbReference type="GO" id="GO:0006107">
    <property type="term" value="P:oxaloacetate metabolic process"/>
    <property type="evidence" value="ECO:0007669"/>
    <property type="project" value="TreeGrafter"/>
</dbReference>
<dbReference type="Proteomes" id="UP000564573">
    <property type="component" value="Unassembled WGS sequence"/>
</dbReference>
<evidence type="ECO:0000256" key="5">
    <source>
        <dbReference type="PIRSR" id="PIRSR015582-2"/>
    </source>
</evidence>
<dbReference type="PANTHER" id="PTHR32308:SF0">
    <property type="entry name" value="HPCH_HPAI ALDOLASE_CITRATE LYASE DOMAIN-CONTAINING PROTEIN"/>
    <property type="match status" value="1"/>
</dbReference>
<reference evidence="7 8" key="1">
    <citation type="submission" date="2020-08" db="EMBL/GenBank/DDBJ databases">
        <title>Sequencing the genomes of 1000 actinobacteria strains.</title>
        <authorList>
            <person name="Klenk H.-P."/>
        </authorList>
    </citation>
    <scope>NUCLEOTIDE SEQUENCE [LARGE SCALE GENOMIC DNA]</scope>
    <source>
        <strain evidence="7 8">DSM 45267</strain>
    </source>
</reference>
<evidence type="ECO:0000259" key="6">
    <source>
        <dbReference type="Pfam" id="PF03328"/>
    </source>
</evidence>
<dbReference type="EMBL" id="JACIBS010000002">
    <property type="protein sequence ID" value="MBB3665173.1"/>
    <property type="molecule type" value="Genomic_DNA"/>
</dbReference>
<evidence type="ECO:0000256" key="4">
    <source>
        <dbReference type="PIRSR" id="PIRSR015582-1"/>
    </source>
</evidence>
<evidence type="ECO:0000313" key="7">
    <source>
        <dbReference type="EMBL" id="MBB3665173.1"/>
    </source>
</evidence>
<evidence type="ECO:0000256" key="3">
    <source>
        <dbReference type="ARBA" id="ARBA00022842"/>
    </source>
</evidence>
<keyword evidence="3 5" id="KW-0460">Magnesium</keyword>
<dbReference type="PIRSF" id="PIRSF015582">
    <property type="entry name" value="Cit_lyase_B"/>
    <property type="match status" value="1"/>
</dbReference>
<feature type="domain" description="HpcH/HpaI aldolase/citrate lyase" evidence="6">
    <location>
        <begin position="5"/>
        <end position="242"/>
    </location>
</feature>
<dbReference type="Pfam" id="PF03328">
    <property type="entry name" value="HpcH_HpaI"/>
    <property type="match status" value="1"/>
</dbReference>